<evidence type="ECO:0000313" key="2">
    <source>
        <dbReference type="Ensembl" id="ENSOKIP00005042423.1"/>
    </source>
</evidence>
<reference evidence="2" key="2">
    <citation type="submission" date="2025-09" db="UniProtKB">
        <authorList>
            <consortium name="Ensembl"/>
        </authorList>
    </citation>
    <scope>IDENTIFICATION</scope>
</reference>
<reference evidence="2" key="1">
    <citation type="submission" date="2025-08" db="UniProtKB">
        <authorList>
            <consortium name="Ensembl"/>
        </authorList>
    </citation>
    <scope>IDENTIFICATION</scope>
</reference>
<feature type="signal peptide" evidence="1">
    <location>
        <begin position="1"/>
        <end position="18"/>
    </location>
</feature>
<feature type="chain" id="PRO_5034342134" evidence="1">
    <location>
        <begin position="19"/>
        <end position="100"/>
    </location>
</feature>
<keyword evidence="1" id="KW-0732">Signal</keyword>
<dbReference type="Ensembl" id="ENSOKIT00005044728.1">
    <property type="protein sequence ID" value="ENSOKIP00005042423.1"/>
    <property type="gene ID" value="ENSOKIG00005017918.1"/>
</dbReference>
<dbReference type="GeneTree" id="ENSGT00940000156006"/>
<organism evidence="2 3">
    <name type="scientific">Oncorhynchus kisutch</name>
    <name type="common">Coho salmon</name>
    <name type="synonym">Salmo kisutch</name>
    <dbReference type="NCBI Taxonomy" id="8019"/>
    <lineage>
        <taxon>Eukaryota</taxon>
        <taxon>Metazoa</taxon>
        <taxon>Chordata</taxon>
        <taxon>Craniata</taxon>
        <taxon>Vertebrata</taxon>
        <taxon>Euteleostomi</taxon>
        <taxon>Actinopterygii</taxon>
        <taxon>Neopterygii</taxon>
        <taxon>Teleostei</taxon>
        <taxon>Protacanthopterygii</taxon>
        <taxon>Salmoniformes</taxon>
        <taxon>Salmonidae</taxon>
        <taxon>Salmoninae</taxon>
        <taxon>Oncorhynchus</taxon>
    </lineage>
</organism>
<evidence type="ECO:0000256" key="1">
    <source>
        <dbReference type="SAM" id="SignalP"/>
    </source>
</evidence>
<accession>A0A8C7GI55</accession>
<dbReference type="AlphaFoldDB" id="A0A8C7GI55"/>
<name>A0A8C7GI55_ONCKI</name>
<evidence type="ECO:0000313" key="3">
    <source>
        <dbReference type="Proteomes" id="UP000694557"/>
    </source>
</evidence>
<sequence>MYCYNWLQFFPLPLLANGGHFLLTGACDNTAKEMGVDMSPDGQLIATSGEGVSPIEREWLSMVPSISMVIPNCHPIQIEDHKILPRHSYYITAITLQLAL</sequence>
<keyword evidence="3" id="KW-1185">Reference proteome</keyword>
<dbReference type="Proteomes" id="UP000694557">
    <property type="component" value="Unassembled WGS sequence"/>
</dbReference>
<protein>
    <submittedName>
        <fullName evidence="2">Uncharacterized protein</fullName>
    </submittedName>
</protein>
<proteinExistence type="predicted"/>